<dbReference type="PANTHER" id="PTHR30055">
    <property type="entry name" value="HTH-TYPE TRANSCRIPTIONAL REGULATOR RUTR"/>
    <property type="match status" value="1"/>
</dbReference>
<dbReference type="OrthoDB" id="5293556at2"/>
<dbReference type="Gene3D" id="1.10.357.10">
    <property type="entry name" value="Tetracycline Repressor, domain 2"/>
    <property type="match status" value="1"/>
</dbReference>
<gene>
    <name evidence="7" type="ORF">DFR41_11644</name>
</gene>
<name>A0A370F421_9BURK</name>
<accession>A0A370F421</accession>
<dbReference type="InterPro" id="IPR001647">
    <property type="entry name" value="HTH_TetR"/>
</dbReference>
<keyword evidence="2 4" id="KW-0238">DNA-binding</keyword>
<dbReference type="RefSeq" id="WP_114804815.1">
    <property type="nucleotide sequence ID" value="NZ_QQAV01000016.1"/>
</dbReference>
<evidence type="ECO:0000256" key="2">
    <source>
        <dbReference type="ARBA" id="ARBA00023125"/>
    </source>
</evidence>
<evidence type="ECO:0000259" key="6">
    <source>
        <dbReference type="PROSITE" id="PS50977"/>
    </source>
</evidence>
<comment type="caution">
    <text evidence="7">The sequence shown here is derived from an EMBL/GenBank/DDBJ whole genome shotgun (WGS) entry which is preliminary data.</text>
</comment>
<organism evidence="7 8">
    <name type="scientific">Pseudacidovorax intermedius</name>
    <dbReference type="NCBI Taxonomy" id="433924"/>
    <lineage>
        <taxon>Bacteria</taxon>
        <taxon>Pseudomonadati</taxon>
        <taxon>Pseudomonadota</taxon>
        <taxon>Betaproteobacteria</taxon>
        <taxon>Burkholderiales</taxon>
        <taxon>Comamonadaceae</taxon>
        <taxon>Pseudacidovorax</taxon>
    </lineage>
</organism>
<evidence type="ECO:0000256" key="4">
    <source>
        <dbReference type="PROSITE-ProRule" id="PRU00335"/>
    </source>
</evidence>
<dbReference type="PROSITE" id="PS50977">
    <property type="entry name" value="HTH_TETR_2"/>
    <property type="match status" value="1"/>
</dbReference>
<sequence length="248" mass="27190">MPVDASSRPAAPAPRKRPVRKATVPAPSVDAETENMDAEMDEGAGGGGARMTQAERRALAERRILDAALELVARRGSVRMTLAEVGEAAGYSRGLPAHRFGNKAGLLQRVVLNIGARFEARRLALPQHRPGLDAVRSLVSTYFVRDDTRWIETRALLVMMTEGFMEDSELNPYIGEYIRSSISRLEQHIRDGIALGEIRADIDPTTAATLLLGALRGVLHQRLVLGDLRLDKVRDLALQMVDRTLAAH</sequence>
<keyword evidence="1" id="KW-0805">Transcription regulation</keyword>
<dbReference type="InterPro" id="IPR050109">
    <property type="entry name" value="HTH-type_TetR-like_transc_reg"/>
</dbReference>
<dbReference type="Proteomes" id="UP000255265">
    <property type="component" value="Unassembled WGS sequence"/>
</dbReference>
<dbReference type="SUPFAM" id="SSF46689">
    <property type="entry name" value="Homeodomain-like"/>
    <property type="match status" value="1"/>
</dbReference>
<evidence type="ECO:0000256" key="3">
    <source>
        <dbReference type="ARBA" id="ARBA00023163"/>
    </source>
</evidence>
<dbReference type="InterPro" id="IPR011075">
    <property type="entry name" value="TetR_C"/>
</dbReference>
<feature type="compositionally biased region" description="Acidic residues" evidence="5">
    <location>
        <begin position="31"/>
        <end position="42"/>
    </location>
</feature>
<dbReference type="GO" id="GO:0003700">
    <property type="term" value="F:DNA-binding transcription factor activity"/>
    <property type="evidence" value="ECO:0007669"/>
    <property type="project" value="TreeGrafter"/>
</dbReference>
<evidence type="ECO:0000256" key="5">
    <source>
        <dbReference type="SAM" id="MobiDB-lite"/>
    </source>
</evidence>
<keyword evidence="8" id="KW-1185">Reference proteome</keyword>
<protein>
    <submittedName>
        <fullName evidence="7">TetR family transcriptional regulator</fullName>
    </submittedName>
</protein>
<dbReference type="Pfam" id="PF16925">
    <property type="entry name" value="TetR_C_13"/>
    <property type="match status" value="1"/>
</dbReference>
<feature type="region of interest" description="Disordered" evidence="5">
    <location>
        <begin position="1"/>
        <end position="53"/>
    </location>
</feature>
<evidence type="ECO:0000256" key="1">
    <source>
        <dbReference type="ARBA" id="ARBA00023015"/>
    </source>
</evidence>
<dbReference type="EMBL" id="QQAV01000016">
    <property type="protein sequence ID" value="RDI17717.1"/>
    <property type="molecule type" value="Genomic_DNA"/>
</dbReference>
<dbReference type="STRING" id="433924.NS331_17975"/>
<dbReference type="SUPFAM" id="SSF48498">
    <property type="entry name" value="Tetracyclin repressor-like, C-terminal domain"/>
    <property type="match status" value="1"/>
</dbReference>
<dbReference type="InterPro" id="IPR036271">
    <property type="entry name" value="Tet_transcr_reg_TetR-rel_C_sf"/>
</dbReference>
<dbReference type="AlphaFoldDB" id="A0A370F421"/>
<feature type="DNA-binding region" description="H-T-H motif" evidence="4">
    <location>
        <begin position="81"/>
        <end position="100"/>
    </location>
</feature>
<proteinExistence type="predicted"/>
<feature type="domain" description="HTH tetR-type" evidence="6">
    <location>
        <begin position="58"/>
        <end position="118"/>
    </location>
</feature>
<evidence type="ECO:0000313" key="8">
    <source>
        <dbReference type="Proteomes" id="UP000255265"/>
    </source>
</evidence>
<feature type="compositionally biased region" description="Low complexity" evidence="5">
    <location>
        <begin position="1"/>
        <end position="10"/>
    </location>
</feature>
<dbReference type="Pfam" id="PF00440">
    <property type="entry name" value="TetR_N"/>
    <property type="match status" value="1"/>
</dbReference>
<reference evidence="7 8" key="1">
    <citation type="submission" date="2018-07" db="EMBL/GenBank/DDBJ databases">
        <title>Genomic Encyclopedia of Type Strains, Phase IV (KMG-IV): sequencing the most valuable type-strain genomes for metagenomic binning, comparative biology and taxonomic classification.</title>
        <authorList>
            <person name="Goeker M."/>
        </authorList>
    </citation>
    <scope>NUCLEOTIDE SEQUENCE [LARGE SCALE GENOMIC DNA]</scope>
    <source>
        <strain evidence="7 8">DSM 21352</strain>
    </source>
</reference>
<evidence type="ECO:0000313" key="7">
    <source>
        <dbReference type="EMBL" id="RDI17717.1"/>
    </source>
</evidence>
<dbReference type="PANTHER" id="PTHR30055:SF226">
    <property type="entry name" value="HTH-TYPE TRANSCRIPTIONAL REGULATOR PKSA"/>
    <property type="match status" value="1"/>
</dbReference>
<dbReference type="PRINTS" id="PR00455">
    <property type="entry name" value="HTHTETR"/>
</dbReference>
<dbReference type="InterPro" id="IPR009057">
    <property type="entry name" value="Homeodomain-like_sf"/>
</dbReference>
<keyword evidence="3" id="KW-0804">Transcription</keyword>
<dbReference type="GO" id="GO:0000976">
    <property type="term" value="F:transcription cis-regulatory region binding"/>
    <property type="evidence" value="ECO:0007669"/>
    <property type="project" value="TreeGrafter"/>
</dbReference>